<keyword evidence="5 8" id="KW-0694">RNA-binding</keyword>
<organism evidence="10">
    <name type="scientific">Simian immunodeficiency virus</name>
    <name type="common">SIV</name>
    <dbReference type="NCBI Taxonomy" id="11723"/>
    <lineage>
        <taxon>Viruses</taxon>
        <taxon>Riboviria</taxon>
        <taxon>Pararnavirae</taxon>
        <taxon>Artverviricota</taxon>
        <taxon>Revtraviricetes</taxon>
        <taxon>Ortervirales</taxon>
        <taxon>Retroviridae</taxon>
        <taxon>Orthoretrovirinae</taxon>
        <taxon>Lentivirus</taxon>
        <taxon>Lentivirus simimdef</taxon>
    </lineage>
</organism>
<evidence type="ECO:0000256" key="6">
    <source>
        <dbReference type="ARBA" id="ARBA00023200"/>
    </source>
</evidence>
<dbReference type="GO" id="GO:0003723">
    <property type="term" value="F:RNA binding"/>
    <property type="evidence" value="ECO:0007669"/>
    <property type="project" value="UniProtKB-KW"/>
</dbReference>
<evidence type="ECO:0000256" key="9">
    <source>
        <dbReference type="SAM" id="MobiDB-lite"/>
    </source>
</evidence>
<proteinExistence type="predicted"/>
<evidence type="ECO:0000256" key="5">
    <source>
        <dbReference type="ARBA" id="ARBA00022884"/>
    </source>
</evidence>
<keyword evidence="3 8" id="KW-1048">Host nucleus</keyword>
<dbReference type="Gene3D" id="6.10.140.630">
    <property type="match status" value="1"/>
</dbReference>
<protein>
    <recommendedName>
        <fullName evidence="1 8">Protein Rev</fullName>
    </recommendedName>
    <alternativeName>
        <fullName evidence="7 8">Regulator of expression of viral proteins</fullName>
    </alternativeName>
</protein>
<dbReference type="Pfam" id="PF00424">
    <property type="entry name" value="REV"/>
    <property type="match status" value="1"/>
</dbReference>
<evidence type="ECO:0000256" key="4">
    <source>
        <dbReference type="ARBA" id="ARBA00022816"/>
    </source>
</evidence>
<evidence type="ECO:0000256" key="7">
    <source>
        <dbReference type="ARBA" id="ARBA00031496"/>
    </source>
</evidence>
<comment type="function">
    <text evidence="8">Escorts unspliced or incompletely spliced viral pre-mRNAs (late transcripts) out of the nucleus of infected cells. These pre-mRNAs carry a recognition sequence called Rev responsive element (RRE) located in the env gene, that is not present in fully spliced viral mRNAs (early transcripts). This function is essential since most viral proteins are translated from unspliced or partially spliced pre-mRNAs which cannot exit the nucleus by the pathway used by fully processed cellular mRNAs.</text>
</comment>
<dbReference type="EMBL" id="JQ866069">
    <property type="protein sequence ID" value="AFM85405.1"/>
    <property type="molecule type" value="Genomic_RNA"/>
</dbReference>
<evidence type="ECO:0000256" key="8">
    <source>
        <dbReference type="RuleBase" id="RU364044"/>
    </source>
</evidence>
<gene>
    <name evidence="8 10" type="primary">rev</name>
</gene>
<keyword evidence="6 8" id="KW-1035">Host cytoplasm</keyword>
<evidence type="ECO:0000256" key="2">
    <source>
        <dbReference type="ARBA" id="ARBA00022448"/>
    </source>
</evidence>
<dbReference type="GO" id="GO:0051028">
    <property type="term" value="P:mRNA transport"/>
    <property type="evidence" value="ECO:0007669"/>
    <property type="project" value="UniProtKB-KW"/>
</dbReference>
<feature type="non-terminal residue" evidence="10">
    <location>
        <position position="1"/>
    </location>
</feature>
<dbReference type="GO" id="GO:0044196">
    <property type="term" value="C:host cell nucleolus"/>
    <property type="evidence" value="ECO:0007669"/>
    <property type="project" value="UniProtKB-SubCell"/>
</dbReference>
<comment type="subcellular location">
    <subcellularLocation>
        <location evidence="8">Host cytoplasm</location>
    </subcellularLocation>
    <subcellularLocation>
        <location evidence="8">Host nucleus</location>
        <location evidence="8">Host nucleolus</location>
    </subcellularLocation>
</comment>
<dbReference type="GO" id="GO:0030430">
    <property type="term" value="C:host cell cytoplasm"/>
    <property type="evidence" value="ECO:0007669"/>
    <property type="project" value="UniProtKB-SubCell"/>
</dbReference>
<sequence length="89" mass="9748">PYPNLSGGSRSARRNRRRRWRNRQNQVDEISNRILATCLGRSQTTDLVDLPDLSQLSLAPLDINQASERPLAETGTVGSGTGGTTVDNQ</sequence>
<organismHost>
    <name type="scientific">Pan troglodytes</name>
    <name type="common">Chimpanzee</name>
    <dbReference type="NCBI Taxonomy" id="9598"/>
</organismHost>
<keyword evidence="2 8" id="KW-0813">Transport</keyword>
<name>J3SGK2_SIV</name>
<feature type="region of interest" description="Disordered" evidence="9">
    <location>
        <begin position="64"/>
        <end position="89"/>
    </location>
</feature>
<evidence type="ECO:0000256" key="1">
    <source>
        <dbReference type="ARBA" id="ARBA00020269"/>
    </source>
</evidence>
<accession>J3SGK2</accession>
<dbReference type="GO" id="GO:0003700">
    <property type="term" value="F:DNA-binding transcription factor activity"/>
    <property type="evidence" value="ECO:0007669"/>
    <property type="project" value="InterPro"/>
</dbReference>
<reference evidence="10" key="1">
    <citation type="journal article" date="2012" name="J. Virol.">
        <title>Eastern chimpanzees, but not bonobos, represent a simian immunodeficiency virus reservoir.</title>
        <authorList>
            <person name="Li Y."/>
            <person name="Ndjango J.B."/>
            <person name="Learn G.H."/>
            <person name="Ramirez M.A."/>
            <person name="Keele B.F."/>
            <person name="Bibollet-Ruche F."/>
            <person name="Liu W."/>
            <person name="Easlick J.L."/>
            <person name="Decker J.M."/>
            <person name="Rudicell R.S."/>
            <person name="Inogwabini B.I."/>
            <person name="Ahuka-Mundeke S."/>
            <person name="Leendertz F.H."/>
            <person name="Reynolds V."/>
            <person name="Muller M.N."/>
            <person name="Chancellor R.L."/>
            <person name="Rundus A.S."/>
            <person name="Simmons N."/>
            <person name="Worobey M."/>
            <person name="Shaw G.M."/>
            <person name="Peeters M."/>
            <person name="Sharp P.M."/>
            <person name="Hahn B.H."/>
        </authorList>
    </citation>
    <scope>NUCLEOTIDE SEQUENCE</scope>
    <source>
        <strain evidence="10">LU2029</strain>
    </source>
</reference>
<feature type="region of interest" description="Disordered" evidence="9">
    <location>
        <begin position="1"/>
        <end position="25"/>
    </location>
</feature>
<dbReference type="InterPro" id="IPR000625">
    <property type="entry name" value="REV_protein"/>
</dbReference>
<comment type="subunit">
    <text evidence="8">Homomultimer; when bound to the RRE. Multimeric assembly is essential for activity.</text>
</comment>
<keyword evidence="4 8" id="KW-0509">mRNA transport</keyword>
<evidence type="ECO:0000256" key="3">
    <source>
        <dbReference type="ARBA" id="ARBA00022562"/>
    </source>
</evidence>
<feature type="compositionally biased region" description="Basic residues" evidence="9">
    <location>
        <begin position="11"/>
        <end position="22"/>
    </location>
</feature>
<evidence type="ECO:0000313" key="10">
    <source>
        <dbReference type="EMBL" id="AFM85405.1"/>
    </source>
</evidence>
<organismHost>
    <name type="scientific">Cercopithecidae</name>
    <name type="common">Old World monkeys</name>
    <dbReference type="NCBI Taxonomy" id="9527"/>
</organismHost>